<dbReference type="GO" id="GO:0042450">
    <property type="term" value="P:L-arginine biosynthetic process via ornithine"/>
    <property type="evidence" value="ECO:0007669"/>
    <property type="project" value="UniProtKB-UniRule"/>
</dbReference>
<dbReference type="InterPro" id="IPR009049">
    <property type="entry name" value="Argininosuccinate_lyase"/>
</dbReference>
<evidence type="ECO:0000256" key="6">
    <source>
        <dbReference type="HAMAP-Rule" id="MF_00006"/>
    </source>
</evidence>
<dbReference type="UniPathway" id="UPA00068">
    <property type="reaction ID" value="UER00114"/>
</dbReference>
<accession>A0A383S8X5</accession>
<dbReference type="InterPro" id="IPR029419">
    <property type="entry name" value="Arg_succ_lyase_C"/>
</dbReference>
<dbReference type="PRINTS" id="PR00145">
    <property type="entry name" value="ARGSUCLYASE"/>
</dbReference>
<dbReference type="OrthoDB" id="9769623at2"/>
<evidence type="ECO:0000313" key="10">
    <source>
        <dbReference type="EMBL" id="SYZ34367.1"/>
    </source>
</evidence>
<dbReference type="PRINTS" id="PR00149">
    <property type="entry name" value="FUMRATELYASE"/>
</dbReference>
<dbReference type="InterPro" id="IPR020557">
    <property type="entry name" value="Fumarate_lyase_CS"/>
</dbReference>
<dbReference type="EMBL" id="UNQJ01000024">
    <property type="protein sequence ID" value="SYZ34367.1"/>
    <property type="molecule type" value="Genomic_DNA"/>
</dbReference>
<dbReference type="EC" id="4.3.2.1" evidence="2 6"/>
<evidence type="ECO:0000256" key="3">
    <source>
        <dbReference type="ARBA" id="ARBA00022571"/>
    </source>
</evidence>
<evidence type="ECO:0000256" key="1">
    <source>
        <dbReference type="ARBA" id="ARBA00004941"/>
    </source>
</evidence>
<feature type="domain" description="Argininosuccinate lyase C-terminal" evidence="8">
    <location>
        <begin position="371"/>
        <end position="439"/>
    </location>
</feature>
<reference evidence="9 12" key="3">
    <citation type="submission" date="2018-10" db="EMBL/GenBank/DDBJ databases">
        <title>Propionibacterium australiense Genome Sequencing and Assembly.</title>
        <authorList>
            <person name="Bernier A.-M."/>
            <person name="Bernard K."/>
        </authorList>
    </citation>
    <scope>NUCLEOTIDE SEQUENCE [LARGE SCALE GENOMIC DNA]</scope>
    <source>
        <strain evidence="9 12">NML98A078</strain>
    </source>
</reference>
<evidence type="ECO:0000259" key="7">
    <source>
        <dbReference type="Pfam" id="PF00206"/>
    </source>
</evidence>
<dbReference type="PROSITE" id="PS00163">
    <property type="entry name" value="FUMARATE_LYASES"/>
    <property type="match status" value="1"/>
</dbReference>
<keyword evidence="3 6" id="KW-0055">Arginine biosynthesis</keyword>
<dbReference type="GO" id="GO:0005829">
    <property type="term" value="C:cytosol"/>
    <property type="evidence" value="ECO:0007669"/>
    <property type="project" value="TreeGrafter"/>
</dbReference>
<dbReference type="Gene3D" id="1.10.40.30">
    <property type="entry name" value="Fumarase/aspartase (C-terminal domain)"/>
    <property type="match status" value="1"/>
</dbReference>
<dbReference type="RefSeq" id="WP_119162680.1">
    <property type="nucleotide sequence ID" value="NZ_LR134442.1"/>
</dbReference>
<reference evidence="10" key="2">
    <citation type="submission" date="2018-08" db="EMBL/GenBank/DDBJ databases">
        <authorList>
            <person name="Ferrada E.E."/>
            <person name="Latorre B.A."/>
        </authorList>
    </citation>
    <scope>NUCLEOTIDE SEQUENCE [LARGE SCALE GENOMIC DNA]</scope>
    <source>
        <strain evidence="10">Propionibacterium_australiense1</strain>
    </source>
</reference>
<gene>
    <name evidence="6 9" type="primary">argH</name>
    <name evidence="9" type="ORF">D7U36_12735</name>
    <name evidence="10" type="ORF">PROPAUS_2378</name>
</gene>
<dbReference type="Pfam" id="PF00206">
    <property type="entry name" value="Lyase_1"/>
    <property type="match status" value="1"/>
</dbReference>
<comment type="pathway">
    <text evidence="1 6">Amino-acid biosynthesis; L-arginine biosynthesis; L-arginine from L-ornithine and carbamoyl phosphate: step 3/3.</text>
</comment>
<comment type="similarity">
    <text evidence="6">Belongs to the lyase 1 family. Argininosuccinate lyase subfamily.</text>
</comment>
<evidence type="ECO:0000313" key="11">
    <source>
        <dbReference type="Proteomes" id="UP000263928"/>
    </source>
</evidence>
<name>A0A383S8X5_9ACTN</name>
<feature type="domain" description="Fumarate lyase N-terminal" evidence="7">
    <location>
        <begin position="21"/>
        <end position="308"/>
    </location>
</feature>
<dbReference type="GO" id="GO:0004056">
    <property type="term" value="F:argininosuccinate lyase activity"/>
    <property type="evidence" value="ECO:0007669"/>
    <property type="project" value="UniProtKB-UniRule"/>
</dbReference>
<dbReference type="Gene3D" id="1.20.200.10">
    <property type="entry name" value="Fumarase/aspartase (Central domain)"/>
    <property type="match status" value="1"/>
</dbReference>
<keyword evidence="5 6" id="KW-0456">Lyase</keyword>
<dbReference type="NCBIfam" id="TIGR00838">
    <property type="entry name" value="argH"/>
    <property type="match status" value="1"/>
</dbReference>
<organism evidence="10 11">
    <name type="scientific">Propionibacterium australiense</name>
    <dbReference type="NCBI Taxonomy" id="119981"/>
    <lineage>
        <taxon>Bacteria</taxon>
        <taxon>Bacillati</taxon>
        <taxon>Actinomycetota</taxon>
        <taxon>Actinomycetes</taxon>
        <taxon>Propionibacteriales</taxon>
        <taxon>Propionibacteriaceae</taxon>
        <taxon>Propionibacterium</taxon>
    </lineage>
</organism>
<evidence type="ECO:0000256" key="2">
    <source>
        <dbReference type="ARBA" id="ARBA00012338"/>
    </source>
</evidence>
<keyword evidence="4 6" id="KW-0028">Amino-acid biosynthesis</keyword>
<dbReference type="PANTHER" id="PTHR43814">
    <property type="entry name" value="ARGININOSUCCINATE LYASE"/>
    <property type="match status" value="1"/>
</dbReference>
<evidence type="ECO:0000256" key="5">
    <source>
        <dbReference type="ARBA" id="ARBA00023239"/>
    </source>
</evidence>
<keyword evidence="11" id="KW-1185">Reference proteome</keyword>
<dbReference type="HAMAP" id="MF_00006">
    <property type="entry name" value="Arg_succ_lyase"/>
    <property type="match status" value="1"/>
</dbReference>
<dbReference type="Proteomes" id="UP000263928">
    <property type="component" value="Unassembled WGS sequence"/>
</dbReference>
<protein>
    <recommendedName>
        <fullName evidence="2 6">Argininosuccinate lyase</fullName>
        <shortName evidence="6">ASAL</shortName>
        <ecNumber evidence="2 6">4.3.2.1</ecNumber>
    </recommendedName>
    <alternativeName>
        <fullName evidence="6">Arginosuccinase</fullName>
    </alternativeName>
</protein>
<dbReference type="FunFam" id="1.20.200.10:FF:000015">
    <property type="entry name" value="argininosuccinate lyase isoform X2"/>
    <property type="match status" value="1"/>
</dbReference>
<dbReference type="EMBL" id="RCIW01000025">
    <property type="protein sequence ID" value="RLP06574.1"/>
    <property type="molecule type" value="Genomic_DNA"/>
</dbReference>
<comment type="subcellular location">
    <subcellularLocation>
        <location evidence="6">Cytoplasm</location>
    </subcellularLocation>
</comment>
<dbReference type="AlphaFoldDB" id="A0A383S8X5"/>
<keyword evidence="6" id="KW-0963">Cytoplasm</keyword>
<dbReference type="Gene3D" id="1.10.275.10">
    <property type="entry name" value="Fumarase/aspartase (N-terminal domain)"/>
    <property type="match status" value="1"/>
</dbReference>
<dbReference type="Proteomes" id="UP000279336">
    <property type="component" value="Unassembled WGS sequence"/>
</dbReference>
<evidence type="ECO:0000313" key="12">
    <source>
        <dbReference type="Proteomes" id="UP000279336"/>
    </source>
</evidence>
<dbReference type="InterPro" id="IPR024083">
    <property type="entry name" value="Fumarase/histidase_N"/>
</dbReference>
<dbReference type="InterPro" id="IPR022761">
    <property type="entry name" value="Fumarate_lyase_N"/>
</dbReference>
<reference evidence="11" key="1">
    <citation type="submission" date="2018-08" db="EMBL/GenBank/DDBJ databases">
        <authorList>
            <person name="Hornung B."/>
        </authorList>
    </citation>
    <scope>NUCLEOTIDE SEQUENCE [LARGE SCALE GENOMIC DNA]</scope>
</reference>
<dbReference type="PANTHER" id="PTHR43814:SF1">
    <property type="entry name" value="ARGININOSUCCINATE LYASE"/>
    <property type="match status" value="1"/>
</dbReference>
<evidence type="ECO:0000256" key="4">
    <source>
        <dbReference type="ARBA" id="ARBA00022605"/>
    </source>
</evidence>
<proteinExistence type="inferred from homology"/>
<dbReference type="Pfam" id="PF14698">
    <property type="entry name" value="ASL_C2"/>
    <property type="match status" value="1"/>
</dbReference>
<sequence>MSQDHQQGFLWGGRFAGCPAEAMFALSVSTQFDWRLAPEDIAGSRAHARALRAAGLLSEDEHATMQAALAEMAEQVASGELGPAPTDEDVHGALERILTERIGPELGGRLRAGRSRNDQIATLIRMYLRREIRALTLDVCDVVSALCSQAHAHPSAIMPGRTHMQTAQPVLLAHQLLAHAWPLLRDIERFRDLDRRLAVSPYGSAALAGTSLGLDPEQVAHELGFDDSVMNSIDGTAARDLVSESAYVLAQIGVDLSRLAEDLIAWTTPEFGFARLDDAWSTGSSIMPQKKNPDVAELARGKAGRLIGNLTGLLATFKGLPTAYDRDLQEDKEPLFDGIDQLHVLLPAVAGLVATLGFDEARLAQAAPRAFSLATDMADWLVRQGVPFARAHDITGRAVRFCEAGGLELSELSDEQLVGIDEHLTPGVRDVLTVDGSVASRTGRGGTAPERVAEQLAAVEAAVTAAIGWGGRA</sequence>
<dbReference type="CDD" id="cd01359">
    <property type="entry name" value="Argininosuccinate_lyase"/>
    <property type="match status" value="1"/>
</dbReference>
<dbReference type="InterPro" id="IPR008948">
    <property type="entry name" value="L-Aspartase-like"/>
</dbReference>
<comment type="catalytic activity">
    <reaction evidence="6">
        <text>2-(N(omega)-L-arginino)succinate = fumarate + L-arginine</text>
        <dbReference type="Rhea" id="RHEA:24020"/>
        <dbReference type="ChEBI" id="CHEBI:29806"/>
        <dbReference type="ChEBI" id="CHEBI:32682"/>
        <dbReference type="ChEBI" id="CHEBI:57472"/>
        <dbReference type="EC" id="4.3.2.1"/>
    </reaction>
</comment>
<dbReference type="SUPFAM" id="SSF48557">
    <property type="entry name" value="L-aspartase-like"/>
    <property type="match status" value="1"/>
</dbReference>
<dbReference type="InterPro" id="IPR000362">
    <property type="entry name" value="Fumarate_lyase_fam"/>
</dbReference>
<evidence type="ECO:0000259" key="8">
    <source>
        <dbReference type="Pfam" id="PF14698"/>
    </source>
</evidence>
<dbReference type="FunFam" id="1.10.40.30:FF:000001">
    <property type="entry name" value="Argininosuccinate lyase"/>
    <property type="match status" value="1"/>
</dbReference>
<evidence type="ECO:0000313" key="9">
    <source>
        <dbReference type="EMBL" id="RLP06574.1"/>
    </source>
</evidence>